<dbReference type="VEuPathDB" id="MicrosporidiaDB:A0H76_155"/>
<dbReference type="EMBL" id="LTAI01000931">
    <property type="protein sequence ID" value="ORD98200.1"/>
    <property type="molecule type" value="Genomic_DNA"/>
</dbReference>
<protein>
    <submittedName>
        <fullName evidence="2">Uncharacterized protein</fullName>
    </submittedName>
</protein>
<proteinExistence type="predicted"/>
<sequence length="121" mass="14467">MSLSQYESNTRNNFYPIASYYGVGSTNSFLYFILFKYNKSFKIVDIPVFPSTELVIVFKPGREKYVFEIYFESPYLFHVCFVVCVIAVFFMIVLAILMYYENKKKEIENPNTRLRRLIRMI</sequence>
<reference evidence="2 3" key="1">
    <citation type="journal article" date="2017" name="Environ. Microbiol.">
        <title>Decay of the glycolytic pathway and adaptation to intranuclear parasitism within Enterocytozoonidae microsporidia.</title>
        <authorList>
            <person name="Wiredu Boakye D."/>
            <person name="Jaroenlak P."/>
            <person name="Prachumwat A."/>
            <person name="Williams T.A."/>
            <person name="Bateman K.S."/>
            <person name="Itsathitphaisarn O."/>
            <person name="Sritunyalucksana K."/>
            <person name="Paszkiewicz K.H."/>
            <person name="Moore K.A."/>
            <person name="Stentiford G.D."/>
            <person name="Williams B.A."/>
        </authorList>
    </citation>
    <scope>NUCLEOTIDE SEQUENCE [LARGE SCALE GENOMIC DNA]</scope>
    <source>
        <strain evidence="3">canceri</strain>
    </source>
</reference>
<evidence type="ECO:0000313" key="2">
    <source>
        <dbReference type="EMBL" id="ORD98200.1"/>
    </source>
</evidence>
<keyword evidence="1" id="KW-0812">Transmembrane</keyword>
<evidence type="ECO:0000256" key="1">
    <source>
        <dbReference type="SAM" id="Phobius"/>
    </source>
</evidence>
<keyword evidence="1" id="KW-0472">Membrane</keyword>
<dbReference type="VEuPathDB" id="MicrosporidiaDB:HERIO_455"/>
<organism evidence="2 3">
    <name type="scientific">Hepatospora eriocheir</name>
    <dbReference type="NCBI Taxonomy" id="1081669"/>
    <lineage>
        <taxon>Eukaryota</taxon>
        <taxon>Fungi</taxon>
        <taxon>Fungi incertae sedis</taxon>
        <taxon>Microsporidia</taxon>
        <taxon>Hepatosporidae</taxon>
        <taxon>Hepatospora</taxon>
    </lineage>
</organism>
<accession>A0A1X0QEK5</accession>
<evidence type="ECO:0000313" key="3">
    <source>
        <dbReference type="Proteomes" id="UP000192501"/>
    </source>
</evidence>
<feature type="transmembrane region" description="Helical" evidence="1">
    <location>
        <begin position="75"/>
        <end position="100"/>
    </location>
</feature>
<gene>
    <name evidence="2" type="ORF">A0H76_155</name>
</gene>
<name>A0A1X0QEK5_9MICR</name>
<dbReference type="AlphaFoldDB" id="A0A1X0QEK5"/>
<comment type="caution">
    <text evidence="2">The sequence shown here is derived from an EMBL/GenBank/DDBJ whole genome shotgun (WGS) entry which is preliminary data.</text>
</comment>
<dbReference type="Proteomes" id="UP000192501">
    <property type="component" value="Unassembled WGS sequence"/>
</dbReference>
<feature type="transmembrane region" description="Helical" evidence="1">
    <location>
        <begin position="12"/>
        <end position="34"/>
    </location>
</feature>
<keyword evidence="1" id="KW-1133">Transmembrane helix</keyword>